<feature type="transmembrane region" description="Helical" evidence="1">
    <location>
        <begin position="7"/>
        <end position="32"/>
    </location>
</feature>
<gene>
    <name evidence="2" type="ORF">CFH83_06905</name>
</gene>
<name>A0A2D3WJ26_9BACT</name>
<keyword evidence="1" id="KW-0812">Transmembrane</keyword>
<evidence type="ECO:0000313" key="2">
    <source>
        <dbReference type="EMBL" id="DAB38276.1"/>
    </source>
</evidence>
<proteinExistence type="predicted"/>
<dbReference type="Proteomes" id="UP000228859">
    <property type="component" value="Unassembled WGS sequence"/>
</dbReference>
<dbReference type="EMBL" id="DLUI01000099">
    <property type="protein sequence ID" value="DAB38276.1"/>
    <property type="molecule type" value="Genomic_DNA"/>
</dbReference>
<protein>
    <recommendedName>
        <fullName evidence="4">Prepilin-type N-terminal cleavage/methylation domain-containing protein</fullName>
    </recommendedName>
</protein>
<keyword evidence="1" id="KW-1133">Transmembrane helix</keyword>
<accession>A0A2D3WJ26</accession>
<keyword evidence="1" id="KW-0472">Membrane</keyword>
<evidence type="ECO:0000313" key="3">
    <source>
        <dbReference type="Proteomes" id="UP000228859"/>
    </source>
</evidence>
<evidence type="ECO:0000256" key="1">
    <source>
        <dbReference type="SAM" id="Phobius"/>
    </source>
</evidence>
<comment type="caution">
    <text evidence="2">The sequence shown here is derived from an EMBL/GenBank/DDBJ whole genome shotgun (WGS) entry which is preliminary data.</text>
</comment>
<sequence length="220" mass="24161">MRKGFMLVEVMVAIIMAGILAAVLATMGYYTLIQGNTLKQQNSKTMIEVIRSRLLNAAANPDNDSYFELLKEVNSTVPVVIGLGKDAWGRNIFYATYDYGTDNNNSTYANTKVQISPNLNVLGRLISRGEDGILDTDENDSIAQNDDIMLEIGIGETNHLKLYNGSEVATQTRGYNSAIVALSTDPLPTSPINGTILFLRDTNVTKIYDINTTSWIQISP</sequence>
<evidence type="ECO:0008006" key="4">
    <source>
        <dbReference type="Google" id="ProtNLM"/>
    </source>
</evidence>
<dbReference type="AlphaFoldDB" id="A0A2D3WJ26"/>
<organism evidence="2 3">
    <name type="scientific">Sulfuricurvum kujiense</name>
    <dbReference type="NCBI Taxonomy" id="148813"/>
    <lineage>
        <taxon>Bacteria</taxon>
        <taxon>Pseudomonadati</taxon>
        <taxon>Campylobacterota</taxon>
        <taxon>Epsilonproteobacteria</taxon>
        <taxon>Campylobacterales</taxon>
        <taxon>Sulfurimonadaceae</taxon>
        <taxon>Sulfuricurvum</taxon>
    </lineage>
</organism>
<reference evidence="2 3" key="1">
    <citation type="journal article" date="2017" name="Front. Microbiol.">
        <title>Comparative Genomic Analysis of the Class Epsilonproteobacteria and Proposed Reclassification to Epsilonbacteraeota (phyl. nov.).</title>
        <authorList>
            <person name="Waite D.W."/>
            <person name="Vanwonterghem I."/>
            <person name="Rinke C."/>
            <person name="Parks D.H."/>
            <person name="Zhang Y."/>
            <person name="Takai K."/>
            <person name="Sievert S.M."/>
            <person name="Simon J."/>
            <person name="Campbell B.J."/>
            <person name="Hanson T.E."/>
            <person name="Woyke T."/>
            <person name="Klotz M.G."/>
            <person name="Hugenholtz P."/>
        </authorList>
    </citation>
    <scope>NUCLEOTIDE SEQUENCE [LARGE SCALE GENOMIC DNA]</scope>
    <source>
        <strain evidence="2">UBA12443</strain>
    </source>
</reference>